<dbReference type="AlphaFoldDB" id="A0A9D5CGZ5"/>
<name>A0A9D5CGZ5_9LILI</name>
<protein>
    <submittedName>
        <fullName evidence="1">Uncharacterized protein</fullName>
    </submittedName>
</protein>
<evidence type="ECO:0000313" key="2">
    <source>
        <dbReference type="Proteomes" id="UP001085076"/>
    </source>
</evidence>
<sequence length="74" mass="7997">MTPPGSGDSSPELHWTSQNVIFAGEPGESQAVAYISSQCHVLVFLAPVSYQEKPVKATFPSLVPHPGPPRQHHH</sequence>
<gene>
    <name evidence="1" type="ORF">J5N97_021067</name>
</gene>
<dbReference type="Proteomes" id="UP001085076">
    <property type="component" value="Miscellaneous, Linkage group lg05"/>
</dbReference>
<proteinExistence type="predicted"/>
<evidence type="ECO:0000313" key="1">
    <source>
        <dbReference type="EMBL" id="KAJ0973108.1"/>
    </source>
</evidence>
<reference evidence="1" key="1">
    <citation type="submission" date="2021-03" db="EMBL/GenBank/DDBJ databases">
        <authorList>
            <person name="Li Z."/>
            <person name="Yang C."/>
        </authorList>
    </citation>
    <scope>NUCLEOTIDE SEQUENCE</scope>
    <source>
        <strain evidence="1">Dzin_1.0</strain>
        <tissue evidence="1">Leaf</tissue>
    </source>
</reference>
<organism evidence="1 2">
    <name type="scientific">Dioscorea zingiberensis</name>
    <dbReference type="NCBI Taxonomy" id="325984"/>
    <lineage>
        <taxon>Eukaryota</taxon>
        <taxon>Viridiplantae</taxon>
        <taxon>Streptophyta</taxon>
        <taxon>Embryophyta</taxon>
        <taxon>Tracheophyta</taxon>
        <taxon>Spermatophyta</taxon>
        <taxon>Magnoliopsida</taxon>
        <taxon>Liliopsida</taxon>
        <taxon>Dioscoreales</taxon>
        <taxon>Dioscoreaceae</taxon>
        <taxon>Dioscorea</taxon>
    </lineage>
</organism>
<reference evidence="1" key="2">
    <citation type="journal article" date="2022" name="Hortic Res">
        <title>The genome of Dioscorea zingiberensis sheds light on the biosynthesis, origin and evolution of the medicinally important diosgenin saponins.</title>
        <authorList>
            <person name="Li Y."/>
            <person name="Tan C."/>
            <person name="Li Z."/>
            <person name="Guo J."/>
            <person name="Li S."/>
            <person name="Chen X."/>
            <person name="Wang C."/>
            <person name="Dai X."/>
            <person name="Yang H."/>
            <person name="Song W."/>
            <person name="Hou L."/>
            <person name="Xu J."/>
            <person name="Tong Z."/>
            <person name="Xu A."/>
            <person name="Yuan X."/>
            <person name="Wang W."/>
            <person name="Yang Q."/>
            <person name="Chen L."/>
            <person name="Sun Z."/>
            <person name="Wang K."/>
            <person name="Pan B."/>
            <person name="Chen J."/>
            <person name="Bao Y."/>
            <person name="Liu F."/>
            <person name="Qi X."/>
            <person name="Gang D.R."/>
            <person name="Wen J."/>
            <person name="Li J."/>
        </authorList>
    </citation>
    <scope>NUCLEOTIDE SEQUENCE</scope>
    <source>
        <strain evidence="1">Dzin_1.0</strain>
    </source>
</reference>
<accession>A0A9D5CGZ5</accession>
<comment type="caution">
    <text evidence="1">The sequence shown here is derived from an EMBL/GenBank/DDBJ whole genome shotgun (WGS) entry which is preliminary data.</text>
</comment>
<keyword evidence="2" id="KW-1185">Reference proteome</keyword>
<dbReference type="EMBL" id="JAGGNH010000005">
    <property type="protein sequence ID" value="KAJ0973108.1"/>
    <property type="molecule type" value="Genomic_DNA"/>
</dbReference>